<feature type="compositionally biased region" description="Acidic residues" evidence="1">
    <location>
        <begin position="114"/>
        <end position="123"/>
    </location>
</feature>
<comment type="caution">
    <text evidence="2">The sequence shown here is derived from an EMBL/GenBank/DDBJ whole genome shotgun (WGS) entry which is preliminary data.</text>
</comment>
<dbReference type="EMBL" id="JABBWK010000006">
    <property type="protein sequence ID" value="KAG1905702.1"/>
    <property type="molecule type" value="Genomic_DNA"/>
</dbReference>
<evidence type="ECO:0000313" key="2">
    <source>
        <dbReference type="EMBL" id="KAG1905702.1"/>
    </source>
</evidence>
<reference evidence="2" key="1">
    <citation type="journal article" date="2020" name="New Phytol.">
        <title>Comparative genomics reveals dynamic genome evolution in host specialist ectomycorrhizal fungi.</title>
        <authorList>
            <person name="Lofgren L.A."/>
            <person name="Nguyen N.H."/>
            <person name="Vilgalys R."/>
            <person name="Ruytinx J."/>
            <person name="Liao H.L."/>
            <person name="Branco S."/>
            <person name="Kuo A."/>
            <person name="LaButti K."/>
            <person name="Lipzen A."/>
            <person name="Andreopoulos W."/>
            <person name="Pangilinan J."/>
            <person name="Riley R."/>
            <person name="Hundley H."/>
            <person name="Na H."/>
            <person name="Barry K."/>
            <person name="Grigoriev I.V."/>
            <person name="Stajich J.E."/>
            <person name="Kennedy P.G."/>
        </authorList>
    </citation>
    <scope>NUCLEOTIDE SEQUENCE</scope>
    <source>
        <strain evidence="2">FC203</strain>
    </source>
</reference>
<feature type="region of interest" description="Disordered" evidence="1">
    <location>
        <begin position="25"/>
        <end position="45"/>
    </location>
</feature>
<dbReference type="Proteomes" id="UP001195769">
    <property type="component" value="Unassembled WGS sequence"/>
</dbReference>
<feature type="compositionally biased region" description="Low complexity" evidence="1">
    <location>
        <begin position="29"/>
        <end position="43"/>
    </location>
</feature>
<evidence type="ECO:0000256" key="1">
    <source>
        <dbReference type="SAM" id="MobiDB-lite"/>
    </source>
</evidence>
<dbReference type="GeneID" id="64660511"/>
<name>A0AAD4EGM4_9AGAM</name>
<feature type="region of interest" description="Disordered" evidence="1">
    <location>
        <begin position="111"/>
        <end position="139"/>
    </location>
</feature>
<sequence length="139" mass="15498">MDYTLTHTSTATILQLMFFEDSVRGQQPSSHSTTTASGTSTTHSDIHEGDIAHFAQVGFDALVQSLTVQQGFQSNVIRTVYKYLSSYEKTVEVIEVMREAAEVHTVAEILSRTEEDDVEDNSIMDDSVKEDSVKSEEEE</sequence>
<keyword evidence="3" id="KW-1185">Reference proteome</keyword>
<accession>A0AAD4EGM4</accession>
<dbReference type="AlphaFoldDB" id="A0AAD4EGM4"/>
<evidence type="ECO:0000313" key="3">
    <source>
        <dbReference type="Proteomes" id="UP001195769"/>
    </source>
</evidence>
<feature type="compositionally biased region" description="Basic and acidic residues" evidence="1">
    <location>
        <begin position="126"/>
        <end position="139"/>
    </location>
</feature>
<dbReference type="RefSeq" id="XP_041231277.1">
    <property type="nucleotide sequence ID" value="XM_041366213.1"/>
</dbReference>
<gene>
    <name evidence="2" type="ORF">F5891DRAFT_1182759</name>
</gene>
<proteinExistence type="predicted"/>
<protein>
    <submittedName>
        <fullName evidence="2">Uncharacterized protein</fullName>
    </submittedName>
</protein>
<organism evidence="2 3">
    <name type="scientific">Suillus fuscotomentosus</name>
    <dbReference type="NCBI Taxonomy" id="1912939"/>
    <lineage>
        <taxon>Eukaryota</taxon>
        <taxon>Fungi</taxon>
        <taxon>Dikarya</taxon>
        <taxon>Basidiomycota</taxon>
        <taxon>Agaricomycotina</taxon>
        <taxon>Agaricomycetes</taxon>
        <taxon>Agaricomycetidae</taxon>
        <taxon>Boletales</taxon>
        <taxon>Suillineae</taxon>
        <taxon>Suillaceae</taxon>
        <taxon>Suillus</taxon>
    </lineage>
</organism>